<dbReference type="AlphaFoldDB" id="A0A830C7X6"/>
<reference evidence="4" key="1">
    <citation type="submission" date="2020-07" db="EMBL/GenBank/DDBJ databases">
        <title>Ethylene signaling mediates host invasion by parasitic plants.</title>
        <authorList>
            <person name="Yoshida S."/>
        </authorList>
    </citation>
    <scope>NUCLEOTIDE SEQUENCE</scope>
    <source>
        <strain evidence="4">Okayama</strain>
    </source>
</reference>
<dbReference type="OrthoDB" id="1711136at2759"/>
<keyword evidence="3" id="KW-0862">Zinc</keyword>
<dbReference type="GO" id="GO:0004842">
    <property type="term" value="F:ubiquitin-protein transferase activity"/>
    <property type="evidence" value="ECO:0007669"/>
    <property type="project" value="TreeGrafter"/>
</dbReference>
<evidence type="ECO:0000256" key="2">
    <source>
        <dbReference type="ARBA" id="ARBA00022771"/>
    </source>
</evidence>
<evidence type="ECO:0000313" key="4">
    <source>
        <dbReference type="EMBL" id="GFP95236.1"/>
    </source>
</evidence>
<accession>A0A830C7X6</accession>
<proteinExistence type="predicted"/>
<evidence type="ECO:0000256" key="1">
    <source>
        <dbReference type="ARBA" id="ARBA00022723"/>
    </source>
</evidence>
<evidence type="ECO:0000313" key="5">
    <source>
        <dbReference type="Proteomes" id="UP000653305"/>
    </source>
</evidence>
<feature type="non-terminal residue" evidence="4">
    <location>
        <position position="157"/>
    </location>
</feature>
<keyword evidence="5" id="KW-1185">Reference proteome</keyword>
<comment type="caution">
    <text evidence="4">The sequence shown here is derived from an EMBL/GenBank/DDBJ whole genome shotgun (WGS) entry which is preliminary data.</text>
</comment>
<dbReference type="GO" id="GO:0008270">
    <property type="term" value="F:zinc ion binding"/>
    <property type="evidence" value="ECO:0007669"/>
    <property type="project" value="UniProtKB-KW"/>
</dbReference>
<keyword evidence="1" id="KW-0479">Metal-binding</keyword>
<sequence length="157" mass="17758">TQQNKRLTKLILEEQKRQQAVLLLECESRIKNLMLQKDEELALARNKTSELQDFMRVAEMETKAWEKKAIEKGAIAADLQTRLNQVKNNKVPNPGGGVESKIEKMMGGYCKLCQLKSLCVVFFPCRHLCCCKSCEPLLGHCPVCQTVKEGCLEVFLG</sequence>
<dbReference type="Gene3D" id="3.30.40.10">
    <property type="entry name" value="Zinc/RING finger domain, C3HC4 (zinc finger)"/>
    <property type="match status" value="1"/>
</dbReference>
<dbReference type="PANTHER" id="PTHR42647">
    <property type="entry name" value="SBP (S-RIBONUCLEASE BINDING PROTEIN) FAMILY PROTEIN"/>
    <property type="match status" value="1"/>
</dbReference>
<dbReference type="InterPro" id="IPR013083">
    <property type="entry name" value="Znf_RING/FYVE/PHD"/>
</dbReference>
<dbReference type="PIRSF" id="PIRSF036836">
    <property type="entry name" value="RNase_bind_SBP1"/>
    <property type="match status" value="1"/>
</dbReference>
<protein>
    <submittedName>
        <fullName evidence="4">E3 ubiquitin-protein ligase boi</fullName>
    </submittedName>
</protein>
<organism evidence="4 5">
    <name type="scientific">Phtheirospermum japonicum</name>
    <dbReference type="NCBI Taxonomy" id="374723"/>
    <lineage>
        <taxon>Eukaryota</taxon>
        <taxon>Viridiplantae</taxon>
        <taxon>Streptophyta</taxon>
        <taxon>Embryophyta</taxon>
        <taxon>Tracheophyta</taxon>
        <taxon>Spermatophyta</taxon>
        <taxon>Magnoliopsida</taxon>
        <taxon>eudicotyledons</taxon>
        <taxon>Gunneridae</taxon>
        <taxon>Pentapetalae</taxon>
        <taxon>asterids</taxon>
        <taxon>lamiids</taxon>
        <taxon>Lamiales</taxon>
        <taxon>Orobanchaceae</taxon>
        <taxon>Orobanchaceae incertae sedis</taxon>
        <taxon>Phtheirospermum</taxon>
    </lineage>
</organism>
<dbReference type="PANTHER" id="PTHR42647:SF71">
    <property type="entry name" value="E3 UBIQUITIN-PROTEIN LIGASE BOI"/>
    <property type="match status" value="1"/>
</dbReference>
<evidence type="ECO:0000256" key="3">
    <source>
        <dbReference type="ARBA" id="ARBA00022833"/>
    </source>
</evidence>
<dbReference type="Proteomes" id="UP000653305">
    <property type="component" value="Unassembled WGS sequence"/>
</dbReference>
<gene>
    <name evidence="4" type="ORF">PHJA_001668000</name>
</gene>
<keyword evidence="2" id="KW-0863">Zinc-finger</keyword>
<name>A0A830C7X6_9LAMI</name>
<dbReference type="Pfam" id="PF13920">
    <property type="entry name" value="zf-C3HC4_3"/>
    <property type="match status" value="1"/>
</dbReference>
<dbReference type="EMBL" id="BMAC01000379">
    <property type="protein sequence ID" value="GFP95236.1"/>
    <property type="molecule type" value="Genomic_DNA"/>
</dbReference>